<name>A0A9X2Q1F8_9BACT</name>
<comment type="caution">
    <text evidence="7">The sequence shown here is derived from an EMBL/GenBank/DDBJ whole genome shotgun (WGS) entry which is preliminary data.</text>
</comment>
<feature type="transmembrane region" description="Helical" evidence="6">
    <location>
        <begin position="383"/>
        <end position="401"/>
    </location>
</feature>
<dbReference type="PANTHER" id="PTHR30250:SF11">
    <property type="entry name" value="O-ANTIGEN TRANSPORTER-RELATED"/>
    <property type="match status" value="1"/>
</dbReference>
<feature type="transmembrane region" description="Helical" evidence="6">
    <location>
        <begin position="47"/>
        <end position="72"/>
    </location>
</feature>
<dbReference type="GO" id="GO:0005886">
    <property type="term" value="C:plasma membrane"/>
    <property type="evidence" value="ECO:0007669"/>
    <property type="project" value="UniProtKB-SubCell"/>
</dbReference>
<feature type="transmembrane region" description="Helical" evidence="6">
    <location>
        <begin position="351"/>
        <end position="371"/>
    </location>
</feature>
<dbReference type="Proteomes" id="UP001155027">
    <property type="component" value="Unassembled WGS sequence"/>
</dbReference>
<feature type="transmembrane region" description="Helical" evidence="6">
    <location>
        <begin position="110"/>
        <end position="131"/>
    </location>
</feature>
<keyword evidence="3 6" id="KW-0812">Transmembrane</keyword>
<evidence type="ECO:0000313" key="7">
    <source>
        <dbReference type="EMBL" id="MCS3677798.1"/>
    </source>
</evidence>
<feature type="transmembrane region" description="Helical" evidence="6">
    <location>
        <begin position="174"/>
        <end position="192"/>
    </location>
</feature>
<dbReference type="InterPro" id="IPR050833">
    <property type="entry name" value="Poly_Biosynth_Transport"/>
</dbReference>
<evidence type="ECO:0000256" key="3">
    <source>
        <dbReference type="ARBA" id="ARBA00022692"/>
    </source>
</evidence>
<feature type="transmembrane region" description="Helical" evidence="6">
    <location>
        <begin position="407"/>
        <end position="427"/>
    </location>
</feature>
<keyword evidence="2" id="KW-1003">Cell membrane</keyword>
<keyword evidence="5 6" id="KW-0472">Membrane</keyword>
<feature type="transmembrane region" description="Helical" evidence="6">
    <location>
        <begin position="137"/>
        <end position="153"/>
    </location>
</feature>
<evidence type="ECO:0000313" key="8">
    <source>
        <dbReference type="Proteomes" id="UP001155027"/>
    </source>
</evidence>
<feature type="transmembrane region" description="Helical" evidence="6">
    <location>
        <begin position="78"/>
        <end position="98"/>
    </location>
</feature>
<feature type="transmembrane region" description="Helical" evidence="6">
    <location>
        <begin position="259"/>
        <end position="283"/>
    </location>
</feature>
<protein>
    <submittedName>
        <fullName evidence="7">O-antigen/teichoic acid export membrane protein</fullName>
    </submittedName>
</protein>
<evidence type="ECO:0000256" key="1">
    <source>
        <dbReference type="ARBA" id="ARBA00004651"/>
    </source>
</evidence>
<evidence type="ECO:0000256" key="4">
    <source>
        <dbReference type="ARBA" id="ARBA00022989"/>
    </source>
</evidence>
<sequence length="445" mass="48297">MTTQAYGRYQLVVAGVGLAAISFRWLRLSLLRFLPSHKERPKRLFSIILSFFVLISLATGGIGLATICFIYSSTWQGLVAVAILLLWVKSWYTLNLDLARSRLNPRRYGWLRLTKVCLALGFGALLVVWGFGAFGPLLGLIVGMAVAAIGPSWRDWKDALVHTRVLKTRLARKVLWYGLPLTASFAVSFILSGSDRLLIGWLIDDSATGLYSAGYDITQQTITTLMSVINMAAYPLAVKALEEKGKDAAYAQMHENGTLILAIGLPATVGLIMLSSEFCTLFLGQEFRDTGIRLLPWISVGALLSGIRAYHYDLAFQLGNRTVNQVWVLGGAAVANLGLNLWLIPAFGVLGAAYATTASYAIALALSIVFGRYVLRVPMVPEGWAKVAASTFVMVAVLYIVELEGALLSLVVNIGVGGAVYLAGAYVTDLLGARQAAEKVARRIW</sequence>
<evidence type="ECO:0000256" key="2">
    <source>
        <dbReference type="ARBA" id="ARBA00022475"/>
    </source>
</evidence>
<feature type="transmembrane region" description="Helical" evidence="6">
    <location>
        <begin position="326"/>
        <end position="345"/>
    </location>
</feature>
<feature type="transmembrane region" description="Helical" evidence="6">
    <location>
        <begin position="217"/>
        <end position="238"/>
    </location>
</feature>
<gene>
    <name evidence="7" type="ORF">GGP71_001726</name>
</gene>
<reference evidence="7" key="1">
    <citation type="submission" date="2022-08" db="EMBL/GenBank/DDBJ databases">
        <title>Genomic Encyclopedia of Type Strains, Phase V (KMG-V): Genome sequencing to study the core and pangenomes of soil and plant-associated prokaryotes.</title>
        <authorList>
            <person name="Whitman W."/>
        </authorList>
    </citation>
    <scope>NUCLEOTIDE SEQUENCE</scope>
    <source>
        <strain evidence="7">0</strain>
    </source>
</reference>
<evidence type="ECO:0000256" key="5">
    <source>
        <dbReference type="ARBA" id="ARBA00023136"/>
    </source>
</evidence>
<organism evidence="7 8">
    <name type="scientific">Salinibacter ruber</name>
    <dbReference type="NCBI Taxonomy" id="146919"/>
    <lineage>
        <taxon>Bacteria</taxon>
        <taxon>Pseudomonadati</taxon>
        <taxon>Rhodothermota</taxon>
        <taxon>Rhodothermia</taxon>
        <taxon>Rhodothermales</taxon>
        <taxon>Salinibacteraceae</taxon>
        <taxon>Salinibacter</taxon>
    </lineage>
</organism>
<dbReference type="EMBL" id="JANUAU010000005">
    <property type="protein sequence ID" value="MCS3677798.1"/>
    <property type="molecule type" value="Genomic_DNA"/>
</dbReference>
<proteinExistence type="predicted"/>
<comment type="subcellular location">
    <subcellularLocation>
        <location evidence="1">Cell membrane</location>
        <topology evidence="1">Multi-pass membrane protein</topology>
    </subcellularLocation>
</comment>
<evidence type="ECO:0000256" key="6">
    <source>
        <dbReference type="SAM" id="Phobius"/>
    </source>
</evidence>
<feature type="transmembrane region" description="Helical" evidence="6">
    <location>
        <begin position="6"/>
        <end position="26"/>
    </location>
</feature>
<dbReference type="AlphaFoldDB" id="A0A9X2Q1F8"/>
<feature type="transmembrane region" description="Helical" evidence="6">
    <location>
        <begin position="295"/>
        <end position="314"/>
    </location>
</feature>
<accession>A0A9X2Q1F8</accession>
<keyword evidence="4 6" id="KW-1133">Transmembrane helix</keyword>
<dbReference type="PANTHER" id="PTHR30250">
    <property type="entry name" value="PST FAMILY PREDICTED COLANIC ACID TRANSPORTER"/>
    <property type="match status" value="1"/>
</dbReference>
<dbReference type="Pfam" id="PF13440">
    <property type="entry name" value="Polysacc_synt_3"/>
    <property type="match status" value="1"/>
</dbReference>